<dbReference type="GO" id="GO:0019203">
    <property type="term" value="F:carbohydrate phosphatase activity"/>
    <property type="evidence" value="ECO:0007669"/>
    <property type="project" value="InterPro"/>
</dbReference>
<sequence length="495" mass="52954">MAAMATAPCFPATPGLPARGAVAARSRMAAGGSRSQRRRSSSGVFLCRSSTTGSTRMEDYNTAMKRMMRNPYEYHHDLGMNYAIISDSLIVGSQPQKPEDIDHLKDEEKVAFILCLQQDKDIEYWGIDFQTVVNRCKELGIKHIRRPAVDFDPDSLRTQLPKAVASLEWAISEGKGRVYVHCTAGLGRAPAVAIAYMFWFENMNLKTAYEKLTSKRPCGPNKRAIRAATYDLAKNDPHKESFDSLPEHAFEGIADSERRKPREQIQQEPEESVDQETGTRESTGGLGCPAAIINQRINNISVFRQKGINLIEFENDESMSASEGTSPARRSTRSPGVGVSASAPVRNDAHVVSPASDVTQSVGDEPPPPLPGMPGIKVPGGVVCDDLPHGGGSEPPAGGDSGRAGTDDDDGGGDGFGGAARGDGLAPGNPGKRWRLPGKPGKRRTRASDETKAAAAFLLGLIASDGVAIITEATTTSKTTAARLDAGDAIIFFFA</sequence>
<dbReference type="InterPro" id="IPR029021">
    <property type="entry name" value="Prot-tyrosine_phosphatase-like"/>
</dbReference>
<dbReference type="PANTHER" id="PTHR46642:SF2">
    <property type="entry name" value="PHOSPHOGLUCAN PHOSPHATASE LSF2, CHLOROPLASTIC"/>
    <property type="match status" value="1"/>
</dbReference>
<feature type="compositionally biased region" description="Basic and acidic residues" evidence="4">
    <location>
        <begin position="252"/>
        <end position="265"/>
    </location>
</feature>
<dbReference type="Proteomes" id="UP000007752">
    <property type="component" value="Chromosome 12"/>
</dbReference>
<feature type="domain" description="Tyrosine specific protein phosphatases" evidence="6">
    <location>
        <begin position="158"/>
        <end position="217"/>
    </location>
</feature>
<feature type="domain" description="Tyrosine-protein phosphatase" evidence="5">
    <location>
        <begin position="81"/>
        <end position="238"/>
    </location>
</feature>
<evidence type="ECO:0000259" key="6">
    <source>
        <dbReference type="PROSITE" id="PS50056"/>
    </source>
</evidence>
<dbReference type="SUPFAM" id="SSF52799">
    <property type="entry name" value="(Phosphotyrosine protein) phosphatases II"/>
    <property type="match status" value="1"/>
</dbReference>
<feature type="compositionally biased region" description="Basic residues" evidence="4">
    <location>
        <begin position="432"/>
        <end position="445"/>
    </location>
</feature>
<dbReference type="InterPro" id="IPR000387">
    <property type="entry name" value="Tyr_Pase_dom"/>
</dbReference>
<evidence type="ECO:0000256" key="3">
    <source>
        <dbReference type="ARBA" id="ARBA00023277"/>
    </source>
</evidence>
<dbReference type="PANTHER" id="PTHR46642">
    <property type="entry name" value="DUAL SPECIFICITY PHOSPHATASE, SUBGROUP, CATALYTIC DOMAIN"/>
    <property type="match status" value="1"/>
</dbReference>
<dbReference type="InterPro" id="IPR000340">
    <property type="entry name" value="Dual-sp_phosphatase_cat-dom"/>
</dbReference>
<evidence type="ECO:0000256" key="4">
    <source>
        <dbReference type="SAM" id="MobiDB-lite"/>
    </source>
</evidence>
<evidence type="ECO:0000256" key="1">
    <source>
        <dbReference type="ARBA" id="ARBA00022801"/>
    </source>
</evidence>
<evidence type="ECO:0000259" key="5">
    <source>
        <dbReference type="PROSITE" id="PS50054"/>
    </source>
</evidence>
<reference evidence="7" key="2">
    <citation type="submission" date="2008-12" db="EMBL/GenBank/DDBJ databases">
        <title>Improved gene annotation of the rice (Oryza sativa) genomes.</title>
        <authorList>
            <person name="Wang J."/>
            <person name="Li R."/>
            <person name="Fan W."/>
            <person name="Huang Q."/>
            <person name="Zhang J."/>
            <person name="Zhou Y."/>
            <person name="Hu Y."/>
            <person name="Zi S."/>
            <person name="Li J."/>
            <person name="Ni P."/>
            <person name="Zheng H."/>
            <person name="Zhang Y."/>
            <person name="Zhao M."/>
            <person name="Hao Q."/>
            <person name="McDermott J."/>
            <person name="Samudrala R."/>
            <person name="Kristiansen K."/>
            <person name="Wong G.K.-S."/>
        </authorList>
    </citation>
    <scope>NUCLEOTIDE SEQUENCE</scope>
</reference>
<keyword evidence="1" id="KW-0378">Hydrolase</keyword>
<dbReference type="EMBL" id="CM000149">
    <property type="protein sequence ID" value="EEE52638.1"/>
    <property type="molecule type" value="Genomic_DNA"/>
</dbReference>
<reference evidence="7" key="1">
    <citation type="journal article" date="2005" name="PLoS Biol.">
        <title>The genomes of Oryza sativa: a history of duplications.</title>
        <authorList>
            <person name="Yu J."/>
            <person name="Wang J."/>
            <person name="Lin W."/>
            <person name="Li S."/>
            <person name="Li H."/>
            <person name="Zhou J."/>
            <person name="Ni P."/>
            <person name="Dong W."/>
            <person name="Hu S."/>
            <person name="Zeng C."/>
            <person name="Zhang J."/>
            <person name="Zhang Y."/>
            <person name="Li R."/>
            <person name="Xu Z."/>
            <person name="Li S."/>
            <person name="Li X."/>
            <person name="Zheng H."/>
            <person name="Cong L."/>
            <person name="Lin L."/>
            <person name="Yin J."/>
            <person name="Geng J."/>
            <person name="Li G."/>
            <person name="Shi J."/>
            <person name="Liu J."/>
            <person name="Lv H."/>
            <person name="Li J."/>
            <person name="Wang J."/>
            <person name="Deng Y."/>
            <person name="Ran L."/>
            <person name="Shi X."/>
            <person name="Wang X."/>
            <person name="Wu Q."/>
            <person name="Li C."/>
            <person name="Ren X."/>
            <person name="Wang J."/>
            <person name="Wang X."/>
            <person name="Li D."/>
            <person name="Liu D."/>
            <person name="Zhang X."/>
            <person name="Ji Z."/>
            <person name="Zhao W."/>
            <person name="Sun Y."/>
            <person name="Zhang Z."/>
            <person name="Bao J."/>
            <person name="Han Y."/>
            <person name="Dong L."/>
            <person name="Ji J."/>
            <person name="Chen P."/>
            <person name="Wu S."/>
            <person name="Liu J."/>
            <person name="Xiao Y."/>
            <person name="Bu D."/>
            <person name="Tan J."/>
            <person name="Yang L."/>
            <person name="Ye C."/>
            <person name="Zhang J."/>
            <person name="Xu J."/>
            <person name="Zhou Y."/>
            <person name="Yu Y."/>
            <person name="Zhang B."/>
            <person name="Zhuang S."/>
            <person name="Wei H."/>
            <person name="Liu B."/>
            <person name="Lei M."/>
            <person name="Yu H."/>
            <person name="Li Y."/>
            <person name="Xu H."/>
            <person name="Wei S."/>
            <person name="He X."/>
            <person name="Fang L."/>
            <person name="Zhang Z."/>
            <person name="Zhang Y."/>
            <person name="Huang X."/>
            <person name="Su Z."/>
            <person name="Tong W."/>
            <person name="Li J."/>
            <person name="Tong Z."/>
            <person name="Li S."/>
            <person name="Ye J."/>
            <person name="Wang L."/>
            <person name="Fang L."/>
            <person name="Lei T."/>
            <person name="Chen C."/>
            <person name="Chen H."/>
            <person name="Xu Z."/>
            <person name="Li H."/>
            <person name="Huang H."/>
            <person name="Zhang F."/>
            <person name="Xu H."/>
            <person name="Li N."/>
            <person name="Zhao C."/>
            <person name="Li S."/>
            <person name="Dong L."/>
            <person name="Huang Y."/>
            <person name="Li L."/>
            <person name="Xi Y."/>
            <person name="Qi Q."/>
            <person name="Li W."/>
            <person name="Zhang B."/>
            <person name="Hu W."/>
            <person name="Zhang Y."/>
            <person name="Tian X."/>
            <person name="Jiao Y."/>
            <person name="Liang X."/>
            <person name="Jin J."/>
            <person name="Gao L."/>
            <person name="Zheng W."/>
            <person name="Hao B."/>
            <person name="Liu S."/>
            <person name="Wang W."/>
            <person name="Yuan L."/>
            <person name="Cao M."/>
            <person name="McDermott J."/>
            <person name="Samudrala R."/>
            <person name="Wang J."/>
            <person name="Wong G.K."/>
            <person name="Yang H."/>
        </authorList>
    </citation>
    <scope>NUCLEOTIDE SEQUENCE [LARGE SCALE GENOMIC DNA]</scope>
</reference>
<evidence type="ECO:0000256" key="2">
    <source>
        <dbReference type="ARBA" id="ARBA00022912"/>
    </source>
</evidence>
<keyword evidence="2" id="KW-0904">Protein phosphatase</keyword>
<dbReference type="PROSITE" id="PS50054">
    <property type="entry name" value="TYR_PHOSPHATASE_DUAL"/>
    <property type="match status" value="1"/>
</dbReference>
<dbReference type="SMART" id="SM00195">
    <property type="entry name" value="DSPc"/>
    <property type="match status" value="1"/>
</dbReference>
<dbReference type="InterPro" id="IPR052832">
    <property type="entry name" value="Starch-Glucan_Phosphatase"/>
</dbReference>
<name>B9GBI1_ORYSJ</name>
<dbReference type="AlphaFoldDB" id="B9GBI1"/>
<dbReference type="CDD" id="cd14526">
    <property type="entry name" value="DSP_laforin-like"/>
    <property type="match status" value="1"/>
</dbReference>
<feature type="compositionally biased region" description="Polar residues" evidence="4">
    <location>
        <begin position="318"/>
        <end position="329"/>
    </location>
</feature>
<dbReference type="Pfam" id="PF00782">
    <property type="entry name" value="DSPc"/>
    <property type="match status" value="1"/>
</dbReference>
<feature type="region of interest" description="Disordered" evidence="4">
    <location>
        <begin position="317"/>
        <end position="448"/>
    </location>
</feature>
<evidence type="ECO:0000313" key="7">
    <source>
        <dbReference type="EMBL" id="EEE52638.1"/>
    </source>
</evidence>
<feature type="region of interest" description="Disordered" evidence="4">
    <location>
        <begin position="27"/>
        <end position="49"/>
    </location>
</feature>
<proteinExistence type="predicted"/>
<dbReference type="InterPro" id="IPR020422">
    <property type="entry name" value="TYR_PHOSPHATASE_DUAL_dom"/>
</dbReference>
<dbReference type="InterPro" id="IPR045204">
    <property type="entry name" value="DSP_laforin-like"/>
</dbReference>
<dbReference type="FunFam" id="3.90.190.10:FF:000075">
    <property type="entry name" value="Phosphoglucan phosphatase LSF2, chloroplastic"/>
    <property type="match status" value="1"/>
</dbReference>
<dbReference type="GO" id="GO:0044042">
    <property type="term" value="P:glucan metabolic process"/>
    <property type="evidence" value="ECO:0007669"/>
    <property type="project" value="UniProtKB-ARBA"/>
</dbReference>
<protein>
    <submittedName>
        <fullName evidence="7">Uncharacterized protein</fullName>
    </submittedName>
</protein>
<feature type="region of interest" description="Disordered" evidence="4">
    <location>
        <begin position="252"/>
        <end position="287"/>
    </location>
</feature>
<dbReference type="PROSITE" id="PS50056">
    <property type="entry name" value="TYR_PHOSPHATASE_2"/>
    <property type="match status" value="1"/>
</dbReference>
<organism evidence="7">
    <name type="scientific">Oryza sativa subsp. japonica</name>
    <name type="common">Rice</name>
    <dbReference type="NCBI Taxonomy" id="39947"/>
    <lineage>
        <taxon>Eukaryota</taxon>
        <taxon>Viridiplantae</taxon>
        <taxon>Streptophyta</taxon>
        <taxon>Embryophyta</taxon>
        <taxon>Tracheophyta</taxon>
        <taxon>Spermatophyta</taxon>
        <taxon>Magnoliopsida</taxon>
        <taxon>Liliopsida</taxon>
        <taxon>Poales</taxon>
        <taxon>Poaceae</taxon>
        <taxon>BOP clade</taxon>
        <taxon>Oryzoideae</taxon>
        <taxon>Oryzeae</taxon>
        <taxon>Oryzinae</taxon>
        <taxon>Oryza</taxon>
        <taxon>Oryza sativa</taxon>
    </lineage>
</organism>
<accession>B9GBI1</accession>
<dbReference type="GO" id="GO:0005737">
    <property type="term" value="C:cytoplasm"/>
    <property type="evidence" value="ECO:0007669"/>
    <property type="project" value="UniProtKB-ARBA"/>
</dbReference>
<dbReference type="Gene3D" id="3.90.190.10">
    <property type="entry name" value="Protein tyrosine phosphatase superfamily"/>
    <property type="match status" value="1"/>
</dbReference>
<gene>
    <name evidence="7" type="ORF">OsJ_34986</name>
</gene>
<dbReference type="GO" id="GO:0004721">
    <property type="term" value="F:phosphoprotein phosphatase activity"/>
    <property type="evidence" value="ECO:0007669"/>
    <property type="project" value="UniProtKB-KW"/>
</dbReference>
<keyword evidence="3" id="KW-0119">Carbohydrate metabolism</keyword>